<accession>A0A239I6P8</accession>
<organism evidence="2 3">
    <name type="scientific">Anaerovirgula multivorans</name>
    <dbReference type="NCBI Taxonomy" id="312168"/>
    <lineage>
        <taxon>Bacteria</taxon>
        <taxon>Bacillati</taxon>
        <taxon>Bacillota</taxon>
        <taxon>Clostridia</taxon>
        <taxon>Peptostreptococcales</taxon>
        <taxon>Natronincolaceae</taxon>
        <taxon>Anaerovirgula</taxon>
    </lineage>
</organism>
<dbReference type="GO" id="GO:0003824">
    <property type="term" value="F:catalytic activity"/>
    <property type="evidence" value="ECO:0007669"/>
    <property type="project" value="InterPro"/>
</dbReference>
<name>A0A239I6P8_9FIRM</name>
<evidence type="ECO:0000313" key="3">
    <source>
        <dbReference type="Proteomes" id="UP000198304"/>
    </source>
</evidence>
<evidence type="ECO:0000259" key="1">
    <source>
        <dbReference type="Pfam" id="PF04961"/>
    </source>
</evidence>
<dbReference type="RefSeq" id="WP_330397092.1">
    <property type="nucleotide sequence ID" value="NZ_FZOJ01000026.1"/>
</dbReference>
<evidence type="ECO:0000313" key="2">
    <source>
        <dbReference type="EMBL" id="SNS89566.1"/>
    </source>
</evidence>
<dbReference type="EMBL" id="FZOJ01000026">
    <property type="protein sequence ID" value="SNS89566.1"/>
    <property type="molecule type" value="Genomic_DNA"/>
</dbReference>
<dbReference type="AlphaFoldDB" id="A0A239I6P8"/>
<keyword evidence="3" id="KW-1185">Reference proteome</keyword>
<dbReference type="SUPFAM" id="SSF101262">
    <property type="entry name" value="Methenyltetrahydrofolate cyclohydrolase-like"/>
    <property type="match status" value="1"/>
</dbReference>
<reference evidence="2 3" key="1">
    <citation type="submission" date="2017-06" db="EMBL/GenBank/DDBJ databases">
        <authorList>
            <person name="Kim H.J."/>
            <person name="Triplett B.A."/>
        </authorList>
    </citation>
    <scope>NUCLEOTIDE SEQUENCE [LARGE SCALE GENOMIC DNA]</scope>
    <source>
        <strain evidence="2 3">SCA</strain>
    </source>
</reference>
<protein>
    <submittedName>
        <fullName evidence="2">Formimidoyltetrahydrofolate cyclodeaminase</fullName>
    </submittedName>
</protein>
<feature type="domain" description="Cyclodeaminase/cyclohydrolase" evidence="1">
    <location>
        <begin position="24"/>
        <end position="204"/>
    </location>
</feature>
<gene>
    <name evidence="2" type="ORF">SAMN05446037_102618</name>
</gene>
<sequence length="223" mass="24259">MKKELLADYFNEKRGGIEMLGNMSVTDFLEKTASNDPVPGGGSIAALSAATAAALTEMVANLTIGKKKYVEMEEEMKEVAKTLLAAREELIRDIDKDADSYDQVMQAFKLPKETEEEIDERKNAIQEATKKAALVPLEVAKKAFGLMEAIEMIVVKGNQNAVTDGAVAAMMARTAVLSALYNVKINLGSIKDAAFVEKVSGEVTELETKIEVIEKQILSKVQL</sequence>
<dbReference type="InterPro" id="IPR036178">
    <property type="entry name" value="Formintransfe-cycloase-like_sf"/>
</dbReference>
<proteinExistence type="predicted"/>
<dbReference type="InterPro" id="IPR007044">
    <property type="entry name" value="Cyclodeamin/CycHdrlase"/>
</dbReference>
<dbReference type="Pfam" id="PF04961">
    <property type="entry name" value="FTCD_C"/>
    <property type="match status" value="1"/>
</dbReference>
<dbReference type="Proteomes" id="UP000198304">
    <property type="component" value="Unassembled WGS sequence"/>
</dbReference>
<dbReference type="Gene3D" id="1.20.120.680">
    <property type="entry name" value="Formiminotetrahydrofolate cyclodeaminase monomer, up-and-down helical bundle"/>
    <property type="match status" value="1"/>
</dbReference>